<dbReference type="PANTHER" id="PTHR24220:SF86">
    <property type="entry name" value="ABC TRANSPORTER ABCH.1"/>
    <property type="match status" value="1"/>
</dbReference>
<proteinExistence type="predicted"/>
<dbReference type="Pfam" id="PF00005">
    <property type="entry name" value="ABC_tran"/>
    <property type="match status" value="1"/>
</dbReference>
<comment type="caution">
    <text evidence="2">The sequence shown here is derived from an EMBL/GenBank/DDBJ whole genome shotgun (WGS) entry which is preliminary data.</text>
</comment>
<evidence type="ECO:0000259" key="1">
    <source>
        <dbReference type="Pfam" id="PF00005"/>
    </source>
</evidence>
<dbReference type="InterPro" id="IPR027417">
    <property type="entry name" value="P-loop_NTPase"/>
</dbReference>
<dbReference type="Gene3D" id="3.40.50.300">
    <property type="entry name" value="P-loop containing nucleotide triphosphate hydrolases"/>
    <property type="match status" value="1"/>
</dbReference>
<dbReference type="GO" id="GO:0005886">
    <property type="term" value="C:plasma membrane"/>
    <property type="evidence" value="ECO:0007669"/>
    <property type="project" value="TreeGrafter"/>
</dbReference>
<dbReference type="PANTHER" id="PTHR24220">
    <property type="entry name" value="IMPORT ATP-BINDING PROTEIN"/>
    <property type="match status" value="1"/>
</dbReference>
<name>X1GUZ9_9ZZZZ</name>
<accession>X1GUZ9</accession>
<evidence type="ECO:0000313" key="2">
    <source>
        <dbReference type="EMBL" id="GAH36843.1"/>
    </source>
</evidence>
<dbReference type="GO" id="GO:0022857">
    <property type="term" value="F:transmembrane transporter activity"/>
    <property type="evidence" value="ECO:0007669"/>
    <property type="project" value="TreeGrafter"/>
</dbReference>
<reference evidence="2" key="1">
    <citation type="journal article" date="2014" name="Front. Microbiol.">
        <title>High frequency of phylogenetically diverse reductive dehalogenase-homologous genes in deep subseafloor sedimentary metagenomes.</title>
        <authorList>
            <person name="Kawai M."/>
            <person name="Futagami T."/>
            <person name="Toyoda A."/>
            <person name="Takaki Y."/>
            <person name="Nishi S."/>
            <person name="Hori S."/>
            <person name="Arai W."/>
            <person name="Tsubouchi T."/>
            <person name="Morono Y."/>
            <person name="Uchiyama I."/>
            <person name="Ito T."/>
            <person name="Fujiyama A."/>
            <person name="Inagaki F."/>
            <person name="Takami H."/>
        </authorList>
    </citation>
    <scope>NUCLEOTIDE SEQUENCE</scope>
    <source>
        <strain evidence="2">Expedition CK06-06</strain>
    </source>
</reference>
<dbReference type="SUPFAM" id="SSF52540">
    <property type="entry name" value="P-loop containing nucleoside triphosphate hydrolases"/>
    <property type="match status" value="1"/>
</dbReference>
<dbReference type="InterPro" id="IPR003439">
    <property type="entry name" value="ABC_transporter-like_ATP-bd"/>
</dbReference>
<gene>
    <name evidence="2" type="ORF">S03H2_13361</name>
</gene>
<dbReference type="GO" id="GO:0005524">
    <property type="term" value="F:ATP binding"/>
    <property type="evidence" value="ECO:0007669"/>
    <property type="project" value="InterPro"/>
</dbReference>
<dbReference type="GO" id="GO:0016887">
    <property type="term" value="F:ATP hydrolysis activity"/>
    <property type="evidence" value="ECO:0007669"/>
    <property type="project" value="InterPro"/>
</dbReference>
<dbReference type="InterPro" id="IPR015854">
    <property type="entry name" value="ABC_transpr_LolD-like"/>
</dbReference>
<sequence>DHFPVQMSGGEKQRCAIARAIIHRPRVILADEATGNLDPQSEKEVMGLLKKINKEMETTILVVTHRNLSSYGDKTIRMDRGKIVKIT</sequence>
<dbReference type="AlphaFoldDB" id="X1GUZ9"/>
<organism evidence="2">
    <name type="scientific">marine sediment metagenome</name>
    <dbReference type="NCBI Taxonomy" id="412755"/>
    <lineage>
        <taxon>unclassified sequences</taxon>
        <taxon>metagenomes</taxon>
        <taxon>ecological metagenomes</taxon>
    </lineage>
</organism>
<feature type="domain" description="ABC transporter" evidence="1">
    <location>
        <begin position="5"/>
        <end position="34"/>
    </location>
</feature>
<dbReference type="EMBL" id="BARU01006784">
    <property type="protein sequence ID" value="GAH36843.1"/>
    <property type="molecule type" value="Genomic_DNA"/>
</dbReference>
<feature type="non-terminal residue" evidence="2">
    <location>
        <position position="1"/>
    </location>
</feature>
<protein>
    <recommendedName>
        <fullName evidence="1">ABC transporter domain-containing protein</fullName>
    </recommendedName>
</protein>